<proteinExistence type="predicted"/>
<accession>A0A1D3CWX4</accession>
<feature type="region of interest" description="Disordered" evidence="2">
    <location>
        <begin position="1276"/>
        <end position="1296"/>
    </location>
</feature>
<dbReference type="InParanoid" id="A0A1D3CWX4"/>
<dbReference type="Proteomes" id="UP000095192">
    <property type="component" value="Unassembled WGS sequence"/>
</dbReference>
<organism evidence="3 4">
    <name type="scientific">Cyclospora cayetanensis</name>
    <dbReference type="NCBI Taxonomy" id="88456"/>
    <lineage>
        <taxon>Eukaryota</taxon>
        <taxon>Sar</taxon>
        <taxon>Alveolata</taxon>
        <taxon>Apicomplexa</taxon>
        <taxon>Conoidasida</taxon>
        <taxon>Coccidia</taxon>
        <taxon>Eucoccidiorida</taxon>
        <taxon>Eimeriorina</taxon>
        <taxon>Eimeriidae</taxon>
        <taxon>Cyclospora</taxon>
    </lineage>
</organism>
<keyword evidence="4" id="KW-1185">Reference proteome</keyword>
<feature type="compositionally biased region" description="Polar residues" evidence="2">
    <location>
        <begin position="1"/>
        <end position="15"/>
    </location>
</feature>
<dbReference type="SUPFAM" id="SSF82185">
    <property type="entry name" value="Histone H3 K4-specific methyltransferase SET7/9 N-terminal domain"/>
    <property type="match status" value="2"/>
</dbReference>
<dbReference type="VEuPathDB" id="ToxoDB:LOC34618548"/>
<reference evidence="3 4" key="1">
    <citation type="journal article" date="2016" name="BMC Genomics">
        <title>Comparative genomics reveals Cyclospora cayetanensis possesses coccidia-like metabolism and invasion components but unique surface antigens.</title>
        <authorList>
            <person name="Liu S."/>
            <person name="Wang L."/>
            <person name="Zheng H."/>
            <person name="Xu Z."/>
            <person name="Roellig D.M."/>
            <person name="Li N."/>
            <person name="Frace M.A."/>
            <person name="Tang K."/>
            <person name="Arrowood M.J."/>
            <person name="Moss D.M."/>
            <person name="Zhang L."/>
            <person name="Feng Y."/>
            <person name="Xiao L."/>
        </authorList>
    </citation>
    <scope>NUCLEOTIDE SEQUENCE [LARGE SCALE GENOMIC DNA]</scope>
    <source>
        <strain evidence="3 4">CHN_HEN01</strain>
    </source>
</reference>
<feature type="region of interest" description="Disordered" evidence="2">
    <location>
        <begin position="1372"/>
        <end position="1391"/>
    </location>
</feature>
<comment type="caution">
    <text evidence="3">The sequence shown here is derived from an EMBL/GenBank/DDBJ whole genome shotgun (WGS) entry which is preliminary data.</text>
</comment>
<name>A0A1D3CWX4_9EIME</name>
<dbReference type="Pfam" id="PF12251">
    <property type="entry name" value="SNAPC3"/>
    <property type="match status" value="1"/>
</dbReference>
<dbReference type="InterPro" id="IPR022042">
    <property type="entry name" value="snRNA-activating_su3"/>
</dbReference>
<evidence type="ECO:0000256" key="1">
    <source>
        <dbReference type="ARBA" id="ARBA00022737"/>
    </source>
</evidence>
<evidence type="ECO:0000313" key="3">
    <source>
        <dbReference type="EMBL" id="OEH75705.1"/>
    </source>
</evidence>
<protein>
    <submittedName>
        <fullName evidence="3">MORN repeat-containing protein</fullName>
    </submittedName>
</protein>
<dbReference type="SMART" id="SM00698">
    <property type="entry name" value="MORN"/>
    <property type="match status" value="9"/>
</dbReference>
<evidence type="ECO:0000313" key="4">
    <source>
        <dbReference type="Proteomes" id="UP000095192"/>
    </source>
</evidence>
<dbReference type="PANTHER" id="PTHR43215:SF14">
    <property type="entry name" value="RADIAL SPOKE HEAD 1 HOMOLOG"/>
    <property type="match status" value="1"/>
</dbReference>
<feature type="region of interest" description="Disordered" evidence="2">
    <location>
        <begin position="1"/>
        <end position="37"/>
    </location>
</feature>
<feature type="region of interest" description="Disordered" evidence="2">
    <location>
        <begin position="649"/>
        <end position="677"/>
    </location>
</feature>
<keyword evidence="1" id="KW-0677">Repeat</keyword>
<dbReference type="GO" id="GO:0005829">
    <property type="term" value="C:cytosol"/>
    <property type="evidence" value="ECO:0007669"/>
    <property type="project" value="TreeGrafter"/>
</dbReference>
<dbReference type="InterPro" id="IPR003409">
    <property type="entry name" value="MORN"/>
</dbReference>
<dbReference type="Pfam" id="PF02493">
    <property type="entry name" value="MORN"/>
    <property type="match status" value="9"/>
</dbReference>
<sequence length="1391" mass="150320">MGCTQSSAASPQGASVATAGHRNGPPGTGGGTQGDPLPEVVLQSVATAQPAGKMRPNEACALGGSAAPQLSTAEVDAPIVVGTVCTPPPAGREGGIMKVGTPPDNLQEIPGEPCGSGRVKRDEVKLSGGMTYAGTWKGSAIDGHGTLKASDGSTYTGQFVNGKLEGQGIWESPAGERYEGHWKDGKGDGKGKLTNEDGSSYVGEFKMDIKNGRGVETWSDGTVFEGEFKNGDKVGRGKIRFPDGSTYEGSFKADLIDGTLYPAAVASLAIACWSLQPEGVPEGSGGACTASVAYDAHSTGKGVYVWANKCKYDGAWKEGLMNGSGVYTWPGGQYSKYEGGFQDGLREGKGKLHVRDGRRYSGEFHRNKMHGQLFEIMPSGKKRVGIWKDGVFERWLDSADKVMLNVEEKDTDKDEEFGTSIFSNPDAYTRMYKAEDRKRMKIKGGVLHQKAKDGDSSAEPANDADNTCSSAFSISLRRLPSQPGCFMHQQALAIRITPCLIVYHLRSGVCACIHRLPPASSRSAVVSSSLSRQEKHPTTPPLPLTTPTPWGLPACVNLLRAVVPSISAPSLHLALAPLPLRQPLPVSLRECLFLRAPCARQPKPTEKKFERMMSLSPGSVTARQLTRNSFPHAVPSSLLSVAATKCTSQGATDEASRKRHDCGGESPSRQETADQEQLLQQETQLQQALGTLHQLQQPQLAASSAAAVQAGEQQQRLVSQESELQQEQRVAEGSCGYASLRCVQRGRQLHTLQQIQERLEGLHRQRHQKVLSLPLQVWKEVDSVFATREQLDWVLQDESDSEVEIPERLELFDPDSRVLLQLLQQHATPEGIAAAQPLDAEWRLPPWLLRSWLNFRPRSVLLSAAAEGAAAPSGADFAGELQNLHHEFQMLEPPPPPDVLHLASKHMQRHAAKVLGVHRALQKQQQQDSQDEHQGALCTDSCTALAADIGAHQPKSCVASSRGGDCAADFASLASFLRFYLLSSSRLPEVAELVAWVGAKELREWEGLLEGDVVLAMQQQQRYRLPRRFNRHACRASWLPPPEASVLGEQQLSLFLSRSAPSRCLRALYAMKNSRMDRQAAMHNLNHQPPPPSAPAPTPACFTASAACSAVVASCRGSSSGSGLIFSVSVFHAERGGAVVGSFELLGCQTLADLRRALRGCCSSEWGPGGAPLGAPPHTEGVGEGSCFLVSGVLYPGMEESSSMSQYALLIREHLRGQGRLRRDSSGREGLIVPQQDAVFEQLLQKGLLPLGESTNCCWVHRGTCTHRVLFTGVRERDTRRDPPPHTTPSAYPRRTFLPPLKTQTCHVCRLASARRAVASSLFCSTLSPTLLCDSCAQIPFPADRRHSGTPGSSNRRFADVDPFAVHFELPGCGSSNAPQQDQQEEGTDTF</sequence>
<dbReference type="VEuPathDB" id="ToxoDB:cyc_01558"/>
<dbReference type="EMBL" id="JROU02001655">
    <property type="protein sequence ID" value="OEH75705.1"/>
    <property type="molecule type" value="Genomic_DNA"/>
</dbReference>
<feature type="region of interest" description="Disordered" evidence="2">
    <location>
        <begin position="525"/>
        <end position="544"/>
    </location>
</feature>
<dbReference type="Gene3D" id="2.20.110.10">
    <property type="entry name" value="Histone H3 K4-specific methyltransferase SET7/9 N-terminal domain"/>
    <property type="match status" value="4"/>
</dbReference>
<dbReference type="PANTHER" id="PTHR43215">
    <property type="entry name" value="RADIAL SPOKE HEAD 1 HOMOLOG"/>
    <property type="match status" value="1"/>
</dbReference>
<evidence type="ECO:0000256" key="2">
    <source>
        <dbReference type="SAM" id="MobiDB-lite"/>
    </source>
</evidence>
<gene>
    <name evidence="3" type="ORF">cyc_01558</name>
</gene>